<evidence type="ECO:0000313" key="2">
    <source>
        <dbReference type="Proteomes" id="UP000050525"/>
    </source>
</evidence>
<sequence length="73" mass="8641">MQKSSIAVAGIFLWVSGKLDSYEVELEKQSYELMEVDTEELWPLLVEWDREMQAKAEEFSLWINTLKQRKKTS</sequence>
<organism evidence="1 2">
    <name type="scientific">Alligator mississippiensis</name>
    <name type="common">American alligator</name>
    <dbReference type="NCBI Taxonomy" id="8496"/>
    <lineage>
        <taxon>Eukaryota</taxon>
        <taxon>Metazoa</taxon>
        <taxon>Chordata</taxon>
        <taxon>Craniata</taxon>
        <taxon>Vertebrata</taxon>
        <taxon>Euteleostomi</taxon>
        <taxon>Archelosauria</taxon>
        <taxon>Archosauria</taxon>
        <taxon>Crocodylia</taxon>
        <taxon>Alligatoridae</taxon>
        <taxon>Alligatorinae</taxon>
        <taxon>Alligator</taxon>
    </lineage>
</organism>
<name>A0A151P8H4_ALLMI</name>
<reference evidence="1 2" key="1">
    <citation type="journal article" date="2012" name="Genome Biol.">
        <title>Sequencing three crocodilian genomes to illuminate the evolution of archosaurs and amniotes.</title>
        <authorList>
            <person name="St John J.A."/>
            <person name="Braun E.L."/>
            <person name="Isberg S.R."/>
            <person name="Miles L.G."/>
            <person name="Chong A.Y."/>
            <person name="Gongora J."/>
            <person name="Dalzell P."/>
            <person name="Moran C."/>
            <person name="Bed'hom B."/>
            <person name="Abzhanov A."/>
            <person name="Burgess S.C."/>
            <person name="Cooksey A.M."/>
            <person name="Castoe T.A."/>
            <person name="Crawford N.G."/>
            <person name="Densmore L.D."/>
            <person name="Drew J.C."/>
            <person name="Edwards S.V."/>
            <person name="Faircloth B.C."/>
            <person name="Fujita M.K."/>
            <person name="Greenwold M.J."/>
            <person name="Hoffmann F.G."/>
            <person name="Howard J.M."/>
            <person name="Iguchi T."/>
            <person name="Janes D.E."/>
            <person name="Khan S.Y."/>
            <person name="Kohno S."/>
            <person name="de Koning A.J."/>
            <person name="Lance S.L."/>
            <person name="McCarthy F.M."/>
            <person name="McCormack J.E."/>
            <person name="Merchant M.E."/>
            <person name="Peterson D.G."/>
            <person name="Pollock D.D."/>
            <person name="Pourmand N."/>
            <person name="Raney B.J."/>
            <person name="Roessler K.A."/>
            <person name="Sanford J.R."/>
            <person name="Sawyer R.H."/>
            <person name="Schmidt C.J."/>
            <person name="Triplett E.W."/>
            <person name="Tuberville T.D."/>
            <person name="Venegas-Anaya M."/>
            <person name="Howard J.T."/>
            <person name="Jarvis E.D."/>
            <person name="Guillette L.J.Jr."/>
            <person name="Glenn T.C."/>
            <person name="Green R.E."/>
            <person name="Ray D.A."/>
        </authorList>
    </citation>
    <scope>NUCLEOTIDE SEQUENCE [LARGE SCALE GENOMIC DNA]</scope>
    <source>
        <strain evidence="1">KSC_2009_1</strain>
    </source>
</reference>
<gene>
    <name evidence="1" type="ORF">Y1Q_0019896</name>
</gene>
<dbReference type="Proteomes" id="UP000050525">
    <property type="component" value="Unassembled WGS sequence"/>
</dbReference>
<evidence type="ECO:0000313" key="1">
    <source>
        <dbReference type="EMBL" id="KYO45348.1"/>
    </source>
</evidence>
<dbReference type="EMBL" id="AKHW03000596">
    <property type="protein sequence ID" value="KYO45348.1"/>
    <property type="molecule type" value="Genomic_DNA"/>
</dbReference>
<protein>
    <submittedName>
        <fullName evidence="1">Uncharacterized protein</fullName>
    </submittedName>
</protein>
<proteinExistence type="predicted"/>
<accession>A0A151P8H4</accession>
<keyword evidence="2" id="KW-1185">Reference proteome</keyword>
<dbReference type="AlphaFoldDB" id="A0A151P8H4"/>
<comment type="caution">
    <text evidence="1">The sequence shown here is derived from an EMBL/GenBank/DDBJ whole genome shotgun (WGS) entry which is preliminary data.</text>
</comment>